<evidence type="ECO:0000256" key="17">
    <source>
        <dbReference type="ARBA" id="ARBA00023136"/>
    </source>
</evidence>
<keyword evidence="12" id="KW-0677">Repeat</keyword>
<dbReference type="PROSITE" id="PS51450">
    <property type="entry name" value="LRR"/>
    <property type="match status" value="2"/>
</dbReference>
<keyword evidence="14" id="KW-0418">Kinase</keyword>
<dbReference type="GO" id="GO:0051707">
    <property type="term" value="P:response to other organism"/>
    <property type="evidence" value="ECO:0007669"/>
    <property type="project" value="UniProtKB-ARBA"/>
</dbReference>
<comment type="subcellular location">
    <subcellularLocation>
        <location evidence="1">Cell membrane</location>
        <topology evidence="1">Single-pass membrane protein</topology>
    </subcellularLocation>
    <subcellularLocation>
        <location evidence="2">Membrane</location>
        <topology evidence="2">Single-pass type I membrane protein</topology>
    </subcellularLocation>
</comment>
<evidence type="ECO:0000256" key="8">
    <source>
        <dbReference type="ARBA" id="ARBA00022614"/>
    </source>
</evidence>
<keyword evidence="17 23" id="KW-0472">Membrane</keyword>
<dbReference type="InterPro" id="IPR011009">
    <property type="entry name" value="Kinase-like_dom_sf"/>
</dbReference>
<dbReference type="Gene3D" id="3.80.10.10">
    <property type="entry name" value="Ribonuclease Inhibitor"/>
    <property type="match status" value="2"/>
</dbReference>
<reference evidence="26" key="1">
    <citation type="submission" date="2019-10" db="EMBL/GenBank/DDBJ databases">
        <authorList>
            <person name="Zhang R."/>
            <person name="Pan Y."/>
            <person name="Wang J."/>
            <person name="Ma R."/>
            <person name="Yu S."/>
        </authorList>
    </citation>
    <scope>NUCLEOTIDE SEQUENCE</scope>
    <source>
        <strain evidence="26">LA-IB0</strain>
        <tissue evidence="26">Leaf</tissue>
    </source>
</reference>
<dbReference type="InterPro" id="IPR032675">
    <property type="entry name" value="LRR_dom_sf"/>
</dbReference>
<protein>
    <recommendedName>
        <fullName evidence="4">non-specific serine/threonine protein kinase</fullName>
        <ecNumber evidence="4">2.7.11.1</ecNumber>
    </recommendedName>
</protein>
<comment type="catalytic activity">
    <reaction evidence="20">
        <text>L-threonyl-[protein] + ATP = O-phospho-L-threonyl-[protein] + ADP + H(+)</text>
        <dbReference type="Rhea" id="RHEA:46608"/>
        <dbReference type="Rhea" id="RHEA-COMP:11060"/>
        <dbReference type="Rhea" id="RHEA-COMP:11605"/>
        <dbReference type="ChEBI" id="CHEBI:15378"/>
        <dbReference type="ChEBI" id="CHEBI:30013"/>
        <dbReference type="ChEBI" id="CHEBI:30616"/>
        <dbReference type="ChEBI" id="CHEBI:61977"/>
        <dbReference type="ChEBI" id="CHEBI:456216"/>
        <dbReference type="EC" id="2.7.11.1"/>
    </reaction>
</comment>
<dbReference type="PROSITE" id="PS00107">
    <property type="entry name" value="PROTEIN_KINASE_ATP"/>
    <property type="match status" value="1"/>
</dbReference>
<evidence type="ECO:0000256" key="12">
    <source>
        <dbReference type="ARBA" id="ARBA00022737"/>
    </source>
</evidence>
<evidence type="ECO:0000313" key="27">
    <source>
        <dbReference type="Proteomes" id="UP000826271"/>
    </source>
</evidence>
<evidence type="ECO:0000256" key="16">
    <source>
        <dbReference type="ARBA" id="ARBA00022989"/>
    </source>
</evidence>
<dbReference type="PROSITE" id="PS00108">
    <property type="entry name" value="PROTEIN_KINASE_ST"/>
    <property type="match status" value="1"/>
</dbReference>
<dbReference type="Gene3D" id="3.30.200.20">
    <property type="entry name" value="Phosphorylase Kinase, domain 1"/>
    <property type="match status" value="1"/>
</dbReference>
<dbReference type="InterPro" id="IPR001611">
    <property type="entry name" value="Leu-rich_rpt"/>
</dbReference>
<keyword evidence="6" id="KW-0723">Serine/threonine-protein kinase</keyword>
<evidence type="ECO:0000256" key="7">
    <source>
        <dbReference type="ARBA" id="ARBA00022553"/>
    </source>
</evidence>
<dbReference type="InterPro" id="IPR050647">
    <property type="entry name" value="Plant_LRR-RLKs"/>
</dbReference>
<comment type="similarity">
    <text evidence="3">Belongs to the protein kinase superfamily. Ser/Thr protein kinase family.</text>
</comment>
<keyword evidence="19" id="KW-0325">Glycoprotein</keyword>
<dbReference type="SUPFAM" id="SSF52058">
    <property type="entry name" value="L domain-like"/>
    <property type="match status" value="2"/>
</dbReference>
<dbReference type="GO" id="GO:0004674">
    <property type="term" value="F:protein serine/threonine kinase activity"/>
    <property type="evidence" value="ECO:0007669"/>
    <property type="project" value="UniProtKB-KW"/>
</dbReference>
<evidence type="ECO:0000256" key="20">
    <source>
        <dbReference type="ARBA" id="ARBA00047899"/>
    </source>
</evidence>
<dbReference type="Gene3D" id="1.10.510.10">
    <property type="entry name" value="Transferase(Phosphotransferase) domain 1"/>
    <property type="match status" value="1"/>
</dbReference>
<evidence type="ECO:0000313" key="26">
    <source>
        <dbReference type="EMBL" id="KAG8369429.1"/>
    </source>
</evidence>
<feature type="domain" description="Protein kinase" evidence="25">
    <location>
        <begin position="703"/>
        <end position="1000"/>
    </location>
</feature>
<evidence type="ECO:0000256" key="21">
    <source>
        <dbReference type="ARBA" id="ARBA00048679"/>
    </source>
</evidence>
<keyword evidence="10 23" id="KW-0812">Transmembrane</keyword>
<keyword evidence="5" id="KW-1003">Cell membrane</keyword>
<evidence type="ECO:0000256" key="13">
    <source>
        <dbReference type="ARBA" id="ARBA00022741"/>
    </source>
</evidence>
<dbReference type="FunFam" id="1.10.510.10:FF:000358">
    <property type="entry name" value="Putative leucine-rich repeat receptor-like serine/threonine-protein kinase"/>
    <property type="match status" value="1"/>
</dbReference>
<comment type="caution">
    <text evidence="26">The sequence shown here is derived from an EMBL/GenBank/DDBJ whole genome shotgun (WGS) entry which is preliminary data.</text>
</comment>
<organism evidence="26 27">
    <name type="scientific">Buddleja alternifolia</name>
    <dbReference type="NCBI Taxonomy" id="168488"/>
    <lineage>
        <taxon>Eukaryota</taxon>
        <taxon>Viridiplantae</taxon>
        <taxon>Streptophyta</taxon>
        <taxon>Embryophyta</taxon>
        <taxon>Tracheophyta</taxon>
        <taxon>Spermatophyta</taxon>
        <taxon>Magnoliopsida</taxon>
        <taxon>eudicotyledons</taxon>
        <taxon>Gunneridae</taxon>
        <taxon>Pentapetalae</taxon>
        <taxon>asterids</taxon>
        <taxon>lamiids</taxon>
        <taxon>Lamiales</taxon>
        <taxon>Scrophulariaceae</taxon>
        <taxon>Buddlejeae</taxon>
        <taxon>Buddleja</taxon>
    </lineage>
</organism>
<feature type="transmembrane region" description="Helical" evidence="23">
    <location>
        <begin position="648"/>
        <end position="666"/>
    </location>
</feature>
<dbReference type="Pfam" id="PF13855">
    <property type="entry name" value="LRR_8"/>
    <property type="match status" value="1"/>
</dbReference>
<dbReference type="SMART" id="SM00220">
    <property type="entry name" value="S_TKc"/>
    <property type="match status" value="1"/>
</dbReference>
<dbReference type="FunFam" id="3.80.10.10:FF:000288">
    <property type="entry name" value="LRR receptor-like serine/threonine-protein kinase EFR"/>
    <property type="match status" value="1"/>
</dbReference>
<dbReference type="PANTHER" id="PTHR48056">
    <property type="entry name" value="LRR RECEPTOR-LIKE SERINE/THREONINE-PROTEIN KINASE-RELATED"/>
    <property type="match status" value="1"/>
</dbReference>
<dbReference type="GO" id="GO:0033612">
    <property type="term" value="F:receptor serine/threonine kinase binding"/>
    <property type="evidence" value="ECO:0007669"/>
    <property type="project" value="TreeGrafter"/>
</dbReference>
<evidence type="ECO:0000256" key="4">
    <source>
        <dbReference type="ARBA" id="ARBA00012513"/>
    </source>
</evidence>
<sequence>MANSIIILSLLISSCFALIIPAAICSNNETDLHALLAFKDAIDPDSLVVSLNSWNEKRSHYCSWQGIQCSHRHRDRVIAINLMSRGLTGSLSPHLGNLSFLRSINLQNNNFHGQIPQEIGLLRRLEFAEFSSNSFVGTIPKNLSQCSNLYYLNLIENMLSGVIPHELGSLYKLQVLSLSKNNISGSIPPFVGNLTLLTRLSLGSCNLEGQIPQSLSRLKRLIFLQLADNNLIGRVPAGLFNISTLVTLGVDSNELEGTIPSDIGFTLPNLRNLYLADNGFSGVVPTSLSNVSSMEQLVLSLNYFTGKIPRVGRLLSLQDFLISNNNIQDDTSFISSLTNCTKLQQLDVGENRLLTGSLPESIANLSIHLFNMMIVNTQIHGNIPSGIGNLIGLTQIYLIGNNLEGPIPSSIGKLSNLYILRMEENNFSNELPSSFGNLTSLSYLSFARNNFSGSIPNSLSNCTNMLRLNLSRNNLDGLMPREVMNLSSLSISLDLSYNAFTGSIPLEIGSLTNLANLDLSNNRLSGLIPNTLSRCKSLQQLHLEGNSLQGEIPLELSHLEGLQDLDLSRNNFSGPIPSFLGKLHLENLNLSFNRLNGEVPIQGVFANKTAISLDGNKELCGGIRELKLPPCTSLNSSSKNLSSTLPKILIPIIIALLLCLIVIFLFKRIRMPKMTLSSALPSFIGTQFLRLSYSDLLKATCGFSENNLVGMGRFGSVYKGILDDGHTLVAVKVLNLVVKGACKSFLAECNALRGVRHRNLLKILSICESIDFHGNDFKALVYEFKVNGSLEKWLYRSTEQEEEENRNLNMIERLNIAIDIAHAVEYLHFGTDSTIVHGDLKPSNILLDQDMTAYVGDFGLAKIVTSILPAHDQSSSSIAIKGTVGYVAPEYGTNDLVSTQGDVYSYGILLLELFTNRRPTDIDSFENHVNLHSFVNNALPDRVMEIVDPVLSEIGPHEMDSNKMKDFMVSVLSIGVACSKEVPRDRMSMPDVVNQLHKIRDSMPEIPDEVGAIAQLLFPAMVAAKRWCEAPVNAPPGAVVDDSWRSVVPR</sequence>
<keyword evidence="11 24" id="KW-0732">Signal</keyword>
<evidence type="ECO:0000256" key="2">
    <source>
        <dbReference type="ARBA" id="ARBA00004479"/>
    </source>
</evidence>
<dbReference type="EC" id="2.7.11.1" evidence="4"/>
<evidence type="ECO:0000256" key="9">
    <source>
        <dbReference type="ARBA" id="ARBA00022679"/>
    </source>
</evidence>
<dbReference type="GO" id="GO:0006952">
    <property type="term" value="P:defense response"/>
    <property type="evidence" value="ECO:0007669"/>
    <property type="project" value="UniProtKB-ARBA"/>
</dbReference>
<evidence type="ECO:0000256" key="3">
    <source>
        <dbReference type="ARBA" id="ARBA00008684"/>
    </source>
</evidence>
<dbReference type="PRINTS" id="PR00019">
    <property type="entry name" value="LEURICHRPT"/>
</dbReference>
<dbReference type="InterPro" id="IPR008271">
    <property type="entry name" value="Ser/Thr_kinase_AS"/>
</dbReference>
<dbReference type="AlphaFoldDB" id="A0AAV6WH88"/>
<feature type="binding site" evidence="22">
    <location>
        <position position="739"/>
    </location>
    <ligand>
        <name>ATP</name>
        <dbReference type="ChEBI" id="CHEBI:30616"/>
    </ligand>
</feature>
<dbReference type="Pfam" id="PF00560">
    <property type="entry name" value="LRR_1"/>
    <property type="match status" value="8"/>
</dbReference>
<feature type="chain" id="PRO_5043608207" description="non-specific serine/threonine protein kinase" evidence="24">
    <location>
        <begin position="18"/>
        <end position="1050"/>
    </location>
</feature>
<dbReference type="InterPro" id="IPR013210">
    <property type="entry name" value="LRR_N_plant-typ"/>
</dbReference>
<proteinExistence type="inferred from homology"/>
<evidence type="ECO:0000256" key="15">
    <source>
        <dbReference type="ARBA" id="ARBA00022840"/>
    </source>
</evidence>
<dbReference type="GO" id="GO:0005524">
    <property type="term" value="F:ATP binding"/>
    <property type="evidence" value="ECO:0007669"/>
    <property type="project" value="UniProtKB-UniRule"/>
</dbReference>
<accession>A0AAV6WH88</accession>
<evidence type="ECO:0000259" key="25">
    <source>
        <dbReference type="PROSITE" id="PS50011"/>
    </source>
</evidence>
<dbReference type="PROSITE" id="PS50011">
    <property type="entry name" value="PROTEIN_KINASE_DOM"/>
    <property type="match status" value="1"/>
</dbReference>
<dbReference type="FunFam" id="3.80.10.10:FF:000095">
    <property type="entry name" value="LRR receptor-like serine/threonine-protein kinase GSO1"/>
    <property type="match status" value="1"/>
</dbReference>
<evidence type="ECO:0000256" key="11">
    <source>
        <dbReference type="ARBA" id="ARBA00022729"/>
    </source>
</evidence>
<dbReference type="Pfam" id="PF00069">
    <property type="entry name" value="Pkinase"/>
    <property type="match status" value="1"/>
</dbReference>
<keyword evidence="7" id="KW-0597">Phosphoprotein</keyword>
<evidence type="ECO:0000256" key="5">
    <source>
        <dbReference type="ARBA" id="ARBA00022475"/>
    </source>
</evidence>
<keyword evidence="13 22" id="KW-0547">Nucleotide-binding</keyword>
<name>A0AAV6WH88_9LAMI</name>
<evidence type="ECO:0000256" key="22">
    <source>
        <dbReference type="PROSITE-ProRule" id="PRU10141"/>
    </source>
</evidence>
<dbReference type="FunFam" id="3.30.200.20:FF:000432">
    <property type="entry name" value="LRR receptor-like serine/threonine-protein kinase EFR"/>
    <property type="match status" value="1"/>
</dbReference>
<keyword evidence="16 23" id="KW-1133">Transmembrane helix</keyword>
<keyword evidence="15 22" id="KW-0067">ATP-binding</keyword>
<evidence type="ECO:0000256" key="1">
    <source>
        <dbReference type="ARBA" id="ARBA00004162"/>
    </source>
</evidence>
<dbReference type="InterPro" id="IPR017441">
    <property type="entry name" value="Protein_kinase_ATP_BS"/>
</dbReference>
<evidence type="ECO:0000256" key="23">
    <source>
        <dbReference type="SAM" id="Phobius"/>
    </source>
</evidence>
<evidence type="ECO:0000256" key="6">
    <source>
        <dbReference type="ARBA" id="ARBA00022527"/>
    </source>
</evidence>
<evidence type="ECO:0000256" key="19">
    <source>
        <dbReference type="ARBA" id="ARBA00023180"/>
    </source>
</evidence>
<dbReference type="Pfam" id="PF08263">
    <property type="entry name" value="LRRNT_2"/>
    <property type="match status" value="1"/>
</dbReference>
<comment type="catalytic activity">
    <reaction evidence="21">
        <text>L-seryl-[protein] + ATP = O-phospho-L-seryl-[protein] + ADP + H(+)</text>
        <dbReference type="Rhea" id="RHEA:17989"/>
        <dbReference type="Rhea" id="RHEA-COMP:9863"/>
        <dbReference type="Rhea" id="RHEA-COMP:11604"/>
        <dbReference type="ChEBI" id="CHEBI:15378"/>
        <dbReference type="ChEBI" id="CHEBI:29999"/>
        <dbReference type="ChEBI" id="CHEBI:30616"/>
        <dbReference type="ChEBI" id="CHEBI:83421"/>
        <dbReference type="ChEBI" id="CHEBI:456216"/>
        <dbReference type="EC" id="2.7.11.1"/>
    </reaction>
</comment>
<dbReference type="InterPro" id="IPR000719">
    <property type="entry name" value="Prot_kinase_dom"/>
</dbReference>
<dbReference type="PANTHER" id="PTHR48056:SF89">
    <property type="entry name" value="OS06G0585982 PROTEIN"/>
    <property type="match status" value="1"/>
</dbReference>
<gene>
    <name evidence="26" type="ORF">BUALT_Bualt14G0012800</name>
</gene>
<evidence type="ECO:0000256" key="24">
    <source>
        <dbReference type="SAM" id="SignalP"/>
    </source>
</evidence>
<dbReference type="EMBL" id="WHWC01000014">
    <property type="protein sequence ID" value="KAG8369429.1"/>
    <property type="molecule type" value="Genomic_DNA"/>
</dbReference>
<evidence type="ECO:0000256" key="14">
    <source>
        <dbReference type="ARBA" id="ARBA00022777"/>
    </source>
</evidence>
<feature type="signal peptide" evidence="24">
    <location>
        <begin position="1"/>
        <end position="17"/>
    </location>
</feature>
<evidence type="ECO:0000256" key="10">
    <source>
        <dbReference type="ARBA" id="ARBA00022692"/>
    </source>
</evidence>
<dbReference type="SUPFAM" id="SSF56112">
    <property type="entry name" value="Protein kinase-like (PK-like)"/>
    <property type="match status" value="1"/>
</dbReference>
<dbReference type="Proteomes" id="UP000826271">
    <property type="component" value="Unassembled WGS sequence"/>
</dbReference>
<keyword evidence="18" id="KW-0675">Receptor</keyword>
<keyword evidence="27" id="KW-1185">Reference proteome</keyword>
<dbReference type="GO" id="GO:0005886">
    <property type="term" value="C:plasma membrane"/>
    <property type="evidence" value="ECO:0007669"/>
    <property type="project" value="UniProtKB-SubCell"/>
</dbReference>
<keyword evidence="8" id="KW-0433">Leucine-rich repeat</keyword>
<dbReference type="InterPro" id="IPR003591">
    <property type="entry name" value="Leu-rich_rpt_typical-subtyp"/>
</dbReference>
<evidence type="ECO:0000256" key="18">
    <source>
        <dbReference type="ARBA" id="ARBA00023170"/>
    </source>
</evidence>
<keyword evidence="9" id="KW-0808">Transferase</keyword>
<dbReference type="SMART" id="SM00369">
    <property type="entry name" value="LRR_TYP"/>
    <property type="match status" value="8"/>
</dbReference>